<dbReference type="Proteomes" id="UP000004095">
    <property type="component" value="Unassembled WGS sequence"/>
</dbReference>
<name>A1ZH78_MICM2</name>
<dbReference type="InterPro" id="IPR018530">
    <property type="entry name" value="SiaC"/>
</dbReference>
<organism evidence="2 3">
    <name type="scientific">Microscilla marina ATCC 23134</name>
    <dbReference type="NCBI Taxonomy" id="313606"/>
    <lineage>
        <taxon>Bacteria</taxon>
        <taxon>Pseudomonadati</taxon>
        <taxon>Bacteroidota</taxon>
        <taxon>Cytophagia</taxon>
        <taxon>Cytophagales</taxon>
        <taxon>Microscillaceae</taxon>
        <taxon>Microscilla</taxon>
    </lineage>
</organism>
<sequence>MENLTIEATEYKPRIDFDANSGVLEVSKNSYGEYTLEFFKPVFEWLKEYTQEEGRKIELNFKMTYFNTSTSRRFLEILNILEDYYENKGGEVKVNWYYDENDMDMLEQGEDYLEDVSLPLNLIPL</sequence>
<reference evidence="2 3" key="1">
    <citation type="submission" date="2007-01" db="EMBL/GenBank/DDBJ databases">
        <authorList>
            <person name="Haygood M."/>
            <person name="Podell S."/>
            <person name="Anderson C."/>
            <person name="Hopkinson B."/>
            <person name="Roe K."/>
            <person name="Barbeau K."/>
            <person name="Gaasterland T."/>
            <person name="Ferriera S."/>
            <person name="Johnson J."/>
            <person name="Kravitz S."/>
            <person name="Beeson K."/>
            <person name="Sutton G."/>
            <person name="Rogers Y.-H."/>
            <person name="Friedman R."/>
            <person name="Frazier M."/>
            <person name="Venter J.C."/>
        </authorList>
    </citation>
    <scope>NUCLEOTIDE SEQUENCE [LARGE SCALE GENOMIC DNA]</scope>
    <source>
        <strain evidence="2 3">ATCC 23134</strain>
    </source>
</reference>
<evidence type="ECO:0000313" key="3">
    <source>
        <dbReference type="Proteomes" id="UP000004095"/>
    </source>
</evidence>
<dbReference type="AlphaFoldDB" id="A1ZH78"/>
<dbReference type="EMBL" id="AAWS01000007">
    <property type="protein sequence ID" value="EAY30347.1"/>
    <property type="molecule type" value="Genomic_DNA"/>
</dbReference>
<comment type="caution">
    <text evidence="2">The sequence shown here is derived from an EMBL/GenBank/DDBJ whole genome shotgun (WGS) entry which is preliminary data.</text>
</comment>
<protein>
    <recommendedName>
        <fullName evidence="1">SiaC family regulatory phosphoprotein domain-containing protein</fullName>
    </recommendedName>
</protein>
<evidence type="ECO:0000313" key="2">
    <source>
        <dbReference type="EMBL" id="EAY30347.1"/>
    </source>
</evidence>
<dbReference type="eggNOG" id="ENOG50312WH">
    <property type="taxonomic scope" value="Bacteria"/>
</dbReference>
<evidence type="ECO:0000259" key="1">
    <source>
        <dbReference type="Pfam" id="PF09345"/>
    </source>
</evidence>
<accession>A1ZH78</accession>
<feature type="domain" description="SiaC family regulatory phosphoprotein" evidence="1">
    <location>
        <begin position="6"/>
        <end position="124"/>
    </location>
</feature>
<gene>
    <name evidence="2" type="ORF">M23134_08176</name>
</gene>
<dbReference type="OrthoDB" id="5297629at2"/>
<proteinExistence type="predicted"/>
<keyword evidence="3" id="KW-1185">Reference proteome</keyword>
<dbReference type="RefSeq" id="WP_002695310.1">
    <property type="nucleotide sequence ID" value="NZ_AAWS01000007.1"/>
</dbReference>
<dbReference type="Pfam" id="PF09345">
    <property type="entry name" value="SiaC"/>
    <property type="match status" value="1"/>
</dbReference>